<gene>
    <name evidence="4" type="ORF">QBC37DRAFT_49145</name>
</gene>
<proteinExistence type="inferred from homology"/>
<dbReference type="InterPro" id="IPR050789">
    <property type="entry name" value="Diverse_Enzym_Activities"/>
</dbReference>
<dbReference type="AlphaFoldDB" id="A0AAN6XZW1"/>
<accession>A0AAN6XZW1</accession>
<sequence>MRPPVGDGSITKEIESAISSGILKGAIVLATDSTSNFTYSSALGTRTLLSGETVPQSLDDVLYLASGTKLFAAIAALQCVDDGLLTLTSDLSSIVPELTSKQVFKGWSDATSDPPVPILEPQPLPGNPAITLESLLSQSSGMVYDFIETTGIGKWNAKFNAPEVLPDGSKKPRPVEKAFAYPLSFHPETKWMYGPGFDWAGLIVERLTGRRLRDHIQERIIGPVGGIPSDVEFYPASQNQDLRDRLVDLHPEDPLAVGKQVLISSGEMNLLAQGDFGGHGMFTTGENYLLVLKSLLANDGKILKKETLNTMFENHLTDASRKAQEEAIKSPFGPFFAVGTDEFKMQVGYGLGGLVTMEGVEGWYGKGTMTWGGGQTFVWFVDRENDLCGLCALQAKLPAAEMEKIAELKQVFRRDIYRIREAWRAGGKKD</sequence>
<evidence type="ECO:0000256" key="1">
    <source>
        <dbReference type="ARBA" id="ARBA00009009"/>
    </source>
</evidence>
<protein>
    <submittedName>
        <fullName evidence="4">Beta-lactamase/transpeptidase-like protein</fullName>
    </submittedName>
</protein>
<dbReference type="SUPFAM" id="SSF56601">
    <property type="entry name" value="beta-lactamase/transpeptidase-like"/>
    <property type="match status" value="1"/>
</dbReference>
<dbReference type="Proteomes" id="UP001301769">
    <property type="component" value="Unassembled WGS sequence"/>
</dbReference>
<name>A0AAN6XZW1_9PEZI</name>
<reference evidence="4" key="1">
    <citation type="journal article" date="2023" name="Mol. Phylogenet. Evol.">
        <title>Genome-scale phylogeny and comparative genomics of the fungal order Sordariales.</title>
        <authorList>
            <person name="Hensen N."/>
            <person name="Bonometti L."/>
            <person name="Westerberg I."/>
            <person name="Brannstrom I.O."/>
            <person name="Guillou S."/>
            <person name="Cros-Aarteil S."/>
            <person name="Calhoun S."/>
            <person name="Haridas S."/>
            <person name="Kuo A."/>
            <person name="Mondo S."/>
            <person name="Pangilinan J."/>
            <person name="Riley R."/>
            <person name="LaButti K."/>
            <person name="Andreopoulos B."/>
            <person name="Lipzen A."/>
            <person name="Chen C."/>
            <person name="Yan M."/>
            <person name="Daum C."/>
            <person name="Ng V."/>
            <person name="Clum A."/>
            <person name="Steindorff A."/>
            <person name="Ohm R.A."/>
            <person name="Martin F."/>
            <person name="Silar P."/>
            <person name="Natvig D.O."/>
            <person name="Lalanne C."/>
            <person name="Gautier V."/>
            <person name="Ament-Velasquez S.L."/>
            <person name="Kruys A."/>
            <person name="Hutchinson M.I."/>
            <person name="Powell A.J."/>
            <person name="Barry K."/>
            <person name="Miller A.N."/>
            <person name="Grigoriev I.V."/>
            <person name="Debuchy R."/>
            <person name="Gladieux P."/>
            <person name="Hiltunen Thoren M."/>
            <person name="Johannesson H."/>
        </authorList>
    </citation>
    <scope>NUCLEOTIDE SEQUENCE</scope>
    <source>
        <strain evidence="4">PSN293</strain>
    </source>
</reference>
<evidence type="ECO:0000256" key="2">
    <source>
        <dbReference type="ARBA" id="ARBA00022801"/>
    </source>
</evidence>
<dbReference type="EMBL" id="MU858198">
    <property type="protein sequence ID" value="KAK4209653.1"/>
    <property type="molecule type" value="Genomic_DNA"/>
</dbReference>
<organism evidence="4 5">
    <name type="scientific">Rhypophila decipiens</name>
    <dbReference type="NCBI Taxonomy" id="261697"/>
    <lineage>
        <taxon>Eukaryota</taxon>
        <taxon>Fungi</taxon>
        <taxon>Dikarya</taxon>
        <taxon>Ascomycota</taxon>
        <taxon>Pezizomycotina</taxon>
        <taxon>Sordariomycetes</taxon>
        <taxon>Sordariomycetidae</taxon>
        <taxon>Sordariales</taxon>
        <taxon>Naviculisporaceae</taxon>
        <taxon>Rhypophila</taxon>
    </lineage>
</organism>
<evidence type="ECO:0000259" key="3">
    <source>
        <dbReference type="Pfam" id="PF00144"/>
    </source>
</evidence>
<feature type="domain" description="Beta-lactamase-related" evidence="3">
    <location>
        <begin position="55"/>
        <end position="395"/>
    </location>
</feature>
<dbReference type="PANTHER" id="PTHR43283">
    <property type="entry name" value="BETA-LACTAMASE-RELATED"/>
    <property type="match status" value="1"/>
</dbReference>
<dbReference type="InterPro" id="IPR012338">
    <property type="entry name" value="Beta-lactam/transpept-like"/>
</dbReference>
<comment type="similarity">
    <text evidence="1">Belongs to the class-A beta-lactamase family.</text>
</comment>
<keyword evidence="2" id="KW-0378">Hydrolase</keyword>
<dbReference type="GO" id="GO:0016787">
    <property type="term" value="F:hydrolase activity"/>
    <property type="evidence" value="ECO:0007669"/>
    <property type="project" value="UniProtKB-KW"/>
</dbReference>
<evidence type="ECO:0000313" key="5">
    <source>
        <dbReference type="Proteomes" id="UP001301769"/>
    </source>
</evidence>
<dbReference type="InterPro" id="IPR001466">
    <property type="entry name" value="Beta-lactam-related"/>
</dbReference>
<reference evidence="4" key="2">
    <citation type="submission" date="2023-05" db="EMBL/GenBank/DDBJ databases">
        <authorList>
            <consortium name="Lawrence Berkeley National Laboratory"/>
            <person name="Steindorff A."/>
            <person name="Hensen N."/>
            <person name="Bonometti L."/>
            <person name="Westerberg I."/>
            <person name="Brannstrom I.O."/>
            <person name="Guillou S."/>
            <person name="Cros-Aarteil S."/>
            <person name="Calhoun S."/>
            <person name="Haridas S."/>
            <person name="Kuo A."/>
            <person name="Mondo S."/>
            <person name="Pangilinan J."/>
            <person name="Riley R."/>
            <person name="Labutti K."/>
            <person name="Andreopoulos B."/>
            <person name="Lipzen A."/>
            <person name="Chen C."/>
            <person name="Yanf M."/>
            <person name="Daum C."/>
            <person name="Ng V."/>
            <person name="Clum A."/>
            <person name="Ohm R."/>
            <person name="Martin F."/>
            <person name="Silar P."/>
            <person name="Natvig D."/>
            <person name="Lalanne C."/>
            <person name="Gautier V."/>
            <person name="Ament-Velasquez S.L."/>
            <person name="Kruys A."/>
            <person name="Hutchinson M.I."/>
            <person name="Powell A.J."/>
            <person name="Barry K."/>
            <person name="Miller A.N."/>
            <person name="Grigoriev I.V."/>
            <person name="Debuchy R."/>
            <person name="Gladieux P."/>
            <person name="Thoren M.H."/>
            <person name="Johannesson H."/>
        </authorList>
    </citation>
    <scope>NUCLEOTIDE SEQUENCE</scope>
    <source>
        <strain evidence="4">PSN293</strain>
    </source>
</reference>
<keyword evidence="5" id="KW-1185">Reference proteome</keyword>
<comment type="caution">
    <text evidence="4">The sequence shown here is derived from an EMBL/GenBank/DDBJ whole genome shotgun (WGS) entry which is preliminary data.</text>
</comment>
<evidence type="ECO:0000313" key="4">
    <source>
        <dbReference type="EMBL" id="KAK4209653.1"/>
    </source>
</evidence>
<dbReference type="Gene3D" id="3.40.710.10">
    <property type="entry name" value="DD-peptidase/beta-lactamase superfamily"/>
    <property type="match status" value="1"/>
</dbReference>
<dbReference type="PANTHER" id="PTHR43283:SF17">
    <property type="entry name" value="(LOVD), PUTATIVE (AFU_ORTHOLOGUE AFUA_5G00920)-RELATED"/>
    <property type="match status" value="1"/>
</dbReference>
<dbReference type="Pfam" id="PF00144">
    <property type="entry name" value="Beta-lactamase"/>
    <property type="match status" value="1"/>
</dbReference>